<keyword evidence="1" id="KW-0472">Membrane</keyword>
<name>A0A839ZZN8_9CAUL</name>
<comment type="caution">
    <text evidence="2">The sequence shown here is derived from an EMBL/GenBank/DDBJ whole genome shotgun (WGS) entry which is preliminary data.</text>
</comment>
<organism evidence="2 3">
    <name type="scientific">Phenylobacterium haematophilum</name>
    <dbReference type="NCBI Taxonomy" id="98513"/>
    <lineage>
        <taxon>Bacteria</taxon>
        <taxon>Pseudomonadati</taxon>
        <taxon>Pseudomonadota</taxon>
        <taxon>Alphaproteobacteria</taxon>
        <taxon>Caulobacterales</taxon>
        <taxon>Caulobacteraceae</taxon>
        <taxon>Phenylobacterium</taxon>
    </lineage>
</organism>
<dbReference type="Proteomes" id="UP000530564">
    <property type="component" value="Unassembled WGS sequence"/>
</dbReference>
<sequence length="52" mass="5841">MERLGQFSLPFLAACIVGLIVWSILAERRATREAARRQKEEAAAARDQARGR</sequence>
<evidence type="ECO:0000313" key="2">
    <source>
        <dbReference type="EMBL" id="MBB3892085.1"/>
    </source>
</evidence>
<evidence type="ECO:0008006" key="4">
    <source>
        <dbReference type="Google" id="ProtNLM"/>
    </source>
</evidence>
<evidence type="ECO:0000256" key="1">
    <source>
        <dbReference type="SAM" id="Phobius"/>
    </source>
</evidence>
<protein>
    <recommendedName>
        <fullName evidence="4">Heme exporter protein D</fullName>
    </recommendedName>
</protein>
<dbReference type="EMBL" id="JACIDK010000003">
    <property type="protein sequence ID" value="MBB3892085.1"/>
    <property type="molecule type" value="Genomic_DNA"/>
</dbReference>
<feature type="transmembrane region" description="Helical" evidence="1">
    <location>
        <begin position="6"/>
        <end position="26"/>
    </location>
</feature>
<reference evidence="2 3" key="1">
    <citation type="submission" date="2020-08" db="EMBL/GenBank/DDBJ databases">
        <title>Genomic Encyclopedia of Type Strains, Phase IV (KMG-IV): sequencing the most valuable type-strain genomes for metagenomic binning, comparative biology and taxonomic classification.</title>
        <authorList>
            <person name="Goeker M."/>
        </authorList>
    </citation>
    <scope>NUCLEOTIDE SEQUENCE [LARGE SCALE GENOMIC DNA]</scope>
    <source>
        <strain evidence="2 3">DSM 21793</strain>
    </source>
</reference>
<accession>A0A839ZZN8</accession>
<dbReference type="RefSeq" id="WP_183773727.1">
    <property type="nucleotide sequence ID" value="NZ_JACIDK010000003.1"/>
</dbReference>
<keyword evidence="1" id="KW-1133">Transmembrane helix</keyword>
<proteinExistence type="predicted"/>
<keyword evidence="1" id="KW-0812">Transmembrane</keyword>
<evidence type="ECO:0000313" key="3">
    <source>
        <dbReference type="Proteomes" id="UP000530564"/>
    </source>
</evidence>
<dbReference type="AlphaFoldDB" id="A0A839ZZN8"/>
<keyword evidence="3" id="KW-1185">Reference proteome</keyword>
<dbReference type="PROSITE" id="PS51257">
    <property type="entry name" value="PROKAR_LIPOPROTEIN"/>
    <property type="match status" value="1"/>
</dbReference>
<gene>
    <name evidence="2" type="ORF">GGQ61_002813</name>
</gene>